<reference evidence="2" key="1">
    <citation type="journal article" date="2013" name="Nature">
        <title>Insights into bilaterian evolution from three spiralian genomes.</title>
        <authorList>
            <person name="Simakov O."/>
            <person name="Marletaz F."/>
            <person name="Cho S.J."/>
            <person name="Edsinger-Gonzales E."/>
            <person name="Havlak P."/>
            <person name="Hellsten U."/>
            <person name="Kuo D.H."/>
            <person name="Larsson T."/>
            <person name="Lv J."/>
            <person name="Arendt D."/>
            <person name="Savage R."/>
            <person name="Osoegawa K."/>
            <person name="de Jong P."/>
            <person name="Grimwood J."/>
            <person name="Chapman J.A."/>
            <person name="Shapiro H."/>
            <person name="Aerts A."/>
            <person name="Otillar R.P."/>
            <person name="Terry A.Y."/>
            <person name="Boore J.L."/>
            <person name="Grigoriev I.V."/>
            <person name="Lindberg D.R."/>
            <person name="Seaver E.C."/>
            <person name="Weisblat D.A."/>
            <person name="Putnam N.H."/>
            <person name="Rokhsar D.S."/>
        </authorList>
    </citation>
    <scope>NUCLEOTIDE SEQUENCE</scope>
    <source>
        <strain evidence="2">I ESC-2004</strain>
    </source>
</reference>
<protein>
    <submittedName>
        <fullName evidence="2">Uncharacterized protein</fullName>
    </submittedName>
</protein>
<feature type="region of interest" description="Disordered" evidence="1">
    <location>
        <begin position="32"/>
        <end position="64"/>
    </location>
</feature>
<proteinExistence type="predicted"/>
<name>R7UAP0_CAPTE</name>
<evidence type="ECO:0000256" key="1">
    <source>
        <dbReference type="SAM" id="MobiDB-lite"/>
    </source>
</evidence>
<organism evidence="2">
    <name type="scientific">Capitella teleta</name>
    <name type="common">Polychaete worm</name>
    <dbReference type="NCBI Taxonomy" id="283909"/>
    <lineage>
        <taxon>Eukaryota</taxon>
        <taxon>Metazoa</taxon>
        <taxon>Spiralia</taxon>
        <taxon>Lophotrochozoa</taxon>
        <taxon>Annelida</taxon>
        <taxon>Polychaeta</taxon>
        <taxon>Sedentaria</taxon>
        <taxon>Scolecida</taxon>
        <taxon>Capitellidae</taxon>
        <taxon>Capitella</taxon>
    </lineage>
</organism>
<accession>R7UAP0</accession>
<dbReference type="InParanoid" id="R7UAP0"/>
<feature type="compositionally biased region" description="Polar residues" evidence="1">
    <location>
        <begin position="34"/>
        <end position="46"/>
    </location>
</feature>
<sequence>MAGIVASTLRRRTFRQKPALDAKYQVIDAGHISLSPTGSHPPSRSPSFYKGLNKSPSSSATRTPKGVKLFFQDFWPTCTNPMEQNIRQTEFQTFDAVVFDRTRVLVKPFSKGDRDTTDAD</sequence>
<dbReference type="OrthoDB" id="6275349at2759"/>
<dbReference type="EMBL" id="KB305619">
    <property type="protein sequence ID" value="ELU00873.1"/>
    <property type="molecule type" value="Genomic_DNA"/>
</dbReference>
<evidence type="ECO:0000313" key="2">
    <source>
        <dbReference type="EMBL" id="ELU00873.1"/>
    </source>
</evidence>
<dbReference type="AlphaFoldDB" id="R7UAP0"/>
<gene>
    <name evidence="2" type="ORF">CAPTEDRAFT_192540</name>
</gene>